<feature type="compositionally biased region" description="Acidic residues" evidence="1">
    <location>
        <begin position="138"/>
        <end position="153"/>
    </location>
</feature>
<organism evidence="2 3">
    <name type="scientific">Catenuloplanes indicus</name>
    <dbReference type="NCBI Taxonomy" id="137267"/>
    <lineage>
        <taxon>Bacteria</taxon>
        <taxon>Bacillati</taxon>
        <taxon>Actinomycetota</taxon>
        <taxon>Actinomycetes</taxon>
        <taxon>Micromonosporales</taxon>
        <taxon>Micromonosporaceae</taxon>
        <taxon>Catenuloplanes</taxon>
    </lineage>
</organism>
<feature type="region of interest" description="Disordered" evidence="1">
    <location>
        <begin position="1"/>
        <end position="232"/>
    </location>
</feature>
<feature type="compositionally biased region" description="Polar residues" evidence="1">
    <location>
        <begin position="1"/>
        <end position="14"/>
    </location>
</feature>
<feature type="compositionally biased region" description="Low complexity" evidence="1">
    <location>
        <begin position="109"/>
        <end position="129"/>
    </location>
</feature>
<feature type="compositionally biased region" description="Low complexity" evidence="1">
    <location>
        <begin position="156"/>
        <end position="169"/>
    </location>
</feature>
<dbReference type="AlphaFoldDB" id="A0AAE3W1T9"/>
<feature type="compositionally biased region" description="Low complexity" evidence="1">
    <location>
        <begin position="60"/>
        <end position="70"/>
    </location>
</feature>
<dbReference type="RefSeq" id="WP_307242010.1">
    <property type="nucleotide sequence ID" value="NZ_JAUSUZ010000001.1"/>
</dbReference>
<keyword evidence="3" id="KW-1185">Reference proteome</keyword>
<feature type="compositionally biased region" description="Low complexity" evidence="1">
    <location>
        <begin position="15"/>
        <end position="30"/>
    </location>
</feature>
<protein>
    <submittedName>
        <fullName evidence="2">Uncharacterized protein</fullName>
    </submittedName>
</protein>
<name>A0AAE3W1T9_9ACTN</name>
<dbReference type="Proteomes" id="UP001240236">
    <property type="component" value="Unassembled WGS sequence"/>
</dbReference>
<dbReference type="EMBL" id="JAUSUZ010000001">
    <property type="protein sequence ID" value="MDQ0367760.1"/>
    <property type="molecule type" value="Genomic_DNA"/>
</dbReference>
<gene>
    <name evidence="2" type="ORF">J2S42_004429</name>
</gene>
<sequence length="232" mass="22656">MKPVVNRSTPEQCASQPGQPVPSGASSSGSISGGGGRRPEASREASDAESGAEKVAGRSGTAATGTEIGAGKPGVRAAGVEVDGGTAASFSRPASSGLEASSPAGDRFVPGPAAGSPAGVPEEPSPRASPEAERNVEAETDSETEDDATDGGETESGGAASAGRNAGFATVDDGCCPEADADADRCAAGKANGCSSAGEDGGCAGTDEDRVEGGTTERPPPAFRLPRRRPRI</sequence>
<reference evidence="2 3" key="1">
    <citation type="submission" date="2023-07" db="EMBL/GenBank/DDBJ databases">
        <title>Sequencing the genomes of 1000 actinobacteria strains.</title>
        <authorList>
            <person name="Klenk H.-P."/>
        </authorList>
    </citation>
    <scope>NUCLEOTIDE SEQUENCE [LARGE SCALE GENOMIC DNA]</scope>
    <source>
        <strain evidence="2 3">DSM 44709</strain>
    </source>
</reference>
<feature type="compositionally biased region" description="Basic and acidic residues" evidence="1">
    <location>
        <begin position="37"/>
        <end position="56"/>
    </location>
</feature>
<accession>A0AAE3W1T9</accession>
<evidence type="ECO:0000256" key="1">
    <source>
        <dbReference type="SAM" id="MobiDB-lite"/>
    </source>
</evidence>
<evidence type="ECO:0000313" key="3">
    <source>
        <dbReference type="Proteomes" id="UP001240236"/>
    </source>
</evidence>
<comment type="caution">
    <text evidence="2">The sequence shown here is derived from an EMBL/GenBank/DDBJ whole genome shotgun (WGS) entry which is preliminary data.</text>
</comment>
<proteinExistence type="predicted"/>
<evidence type="ECO:0000313" key="2">
    <source>
        <dbReference type="EMBL" id="MDQ0367760.1"/>
    </source>
</evidence>